<evidence type="ECO:0000256" key="1">
    <source>
        <dbReference type="SAM" id="Phobius"/>
    </source>
</evidence>
<sequence length="151" mass="17190">MVAFAVSLLVIAAMVWGLDVYRQRCPADKEFTWGEAMLFATYVFLVLFWAYGVVPHQWLTWADSELNWRPDRFIVGPSMPWTGDQGIVEWALPFTMTYLVIRDLIAVGIYGVALAGNIVMWNQWQNRGVEKEEAEPTSEYGRPLVREGVGA</sequence>
<feature type="transmembrane region" description="Helical" evidence="1">
    <location>
        <begin position="33"/>
        <end position="54"/>
    </location>
</feature>
<accession>A0A381P6C6</accession>
<reference evidence="2" key="1">
    <citation type="submission" date="2018-05" db="EMBL/GenBank/DDBJ databases">
        <authorList>
            <person name="Lanie J.A."/>
            <person name="Ng W.-L."/>
            <person name="Kazmierczak K.M."/>
            <person name="Andrzejewski T.M."/>
            <person name="Davidsen T.M."/>
            <person name="Wayne K.J."/>
            <person name="Tettelin H."/>
            <person name="Glass J.I."/>
            <person name="Rusch D."/>
            <person name="Podicherti R."/>
            <person name="Tsui H.-C.T."/>
            <person name="Winkler M.E."/>
        </authorList>
    </citation>
    <scope>NUCLEOTIDE SEQUENCE</scope>
</reference>
<organism evidence="2">
    <name type="scientific">marine metagenome</name>
    <dbReference type="NCBI Taxonomy" id="408172"/>
    <lineage>
        <taxon>unclassified sequences</taxon>
        <taxon>metagenomes</taxon>
        <taxon>ecological metagenomes</taxon>
    </lineage>
</organism>
<keyword evidence="1" id="KW-1133">Transmembrane helix</keyword>
<gene>
    <name evidence="2" type="ORF">METZ01_LOCUS15359</name>
</gene>
<name>A0A381P6C6_9ZZZZ</name>
<keyword evidence="1" id="KW-0812">Transmembrane</keyword>
<proteinExistence type="predicted"/>
<keyword evidence="1" id="KW-0472">Membrane</keyword>
<dbReference type="AlphaFoldDB" id="A0A381P6C6"/>
<evidence type="ECO:0000313" key="2">
    <source>
        <dbReference type="EMBL" id="SUZ62505.1"/>
    </source>
</evidence>
<dbReference type="EMBL" id="UINC01000875">
    <property type="protein sequence ID" value="SUZ62505.1"/>
    <property type="molecule type" value="Genomic_DNA"/>
</dbReference>
<protein>
    <submittedName>
        <fullName evidence="2">Uncharacterized protein</fullName>
    </submittedName>
</protein>